<dbReference type="AlphaFoldDB" id="A0A934R8Z9"/>
<reference evidence="9" key="1">
    <citation type="submission" date="2021-01" db="EMBL/GenBank/DDBJ databases">
        <title>Modified the classification status of verrucomicrobia.</title>
        <authorList>
            <person name="Feng X."/>
        </authorList>
    </citation>
    <scope>NUCLEOTIDE SEQUENCE</scope>
    <source>
        <strain evidence="9">KCTC 22201</strain>
    </source>
</reference>
<dbReference type="EMBL" id="JAENII010000002">
    <property type="protein sequence ID" value="MBK1826120.1"/>
    <property type="molecule type" value="Genomic_DNA"/>
</dbReference>
<feature type="domain" description="Dihydroneopterin aldolase/epimerase" evidence="8">
    <location>
        <begin position="6"/>
        <end position="115"/>
    </location>
</feature>
<name>A0A934R8Z9_9BACT</name>
<dbReference type="PANTHER" id="PTHR42844">
    <property type="entry name" value="DIHYDRONEOPTERIN ALDOLASE 1-RELATED"/>
    <property type="match status" value="1"/>
</dbReference>
<dbReference type="Proteomes" id="UP000658278">
    <property type="component" value="Unassembled WGS sequence"/>
</dbReference>
<gene>
    <name evidence="9" type="ORF">JIN81_03755</name>
</gene>
<keyword evidence="5" id="KW-0289">Folate biosynthesis</keyword>
<comment type="caution">
    <text evidence="9">The sequence shown here is derived from an EMBL/GenBank/DDBJ whole genome shotgun (WGS) entry which is preliminary data.</text>
</comment>
<evidence type="ECO:0000256" key="6">
    <source>
        <dbReference type="ARBA" id="ARBA00023239"/>
    </source>
</evidence>
<evidence type="ECO:0000313" key="9">
    <source>
        <dbReference type="EMBL" id="MBK1826120.1"/>
    </source>
</evidence>
<dbReference type="Gene3D" id="3.30.1130.10">
    <property type="match status" value="1"/>
</dbReference>
<dbReference type="NCBIfam" id="TIGR00526">
    <property type="entry name" value="folB_dom"/>
    <property type="match status" value="1"/>
</dbReference>
<comment type="catalytic activity">
    <reaction evidence="1">
        <text>7,8-dihydroneopterin = 6-hydroxymethyl-7,8-dihydropterin + glycolaldehyde</text>
        <dbReference type="Rhea" id="RHEA:10540"/>
        <dbReference type="ChEBI" id="CHEBI:17001"/>
        <dbReference type="ChEBI" id="CHEBI:17071"/>
        <dbReference type="ChEBI" id="CHEBI:44841"/>
        <dbReference type="EC" id="4.1.2.25"/>
    </reaction>
</comment>
<evidence type="ECO:0000256" key="4">
    <source>
        <dbReference type="ARBA" id="ARBA00013043"/>
    </source>
</evidence>
<sequence>MNDSLIKIRGLRLQTRIGVPDEERADEQELRVNVDMVPSTTFSEMGDRIDATIDYHAVCLELAELARRGERRLIETLADEMADHVMTNHDAVEVRVEIEKFILPQTDWVGVQVVKRK</sequence>
<dbReference type="SMART" id="SM00905">
    <property type="entry name" value="FolB"/>
    <property type="match status" value="1"/>
</dbReference>
<comment type="similarity">
    <text evidence="3">Belongs to the DHNA family.</text>
</comment>
<keyword evidence="6" id="KW-0456">Lyase</keyword>
<dbReference type="EC" id="4.1.2.25" evidence="4"/>
<accession>A0A934R8Z9</accession>
<dbReference type="GO" id="GO:0046656">
    <property type="term" value="P:folic acid biosynthetic process"/>
    <property type="evidence" value="ECO:0007669"/>
    <property type="project" value="UniProtKB-KW"/>
</dbReference>
<dbReference type="RefSeq" id="WP_200276511.1">
    <property type="nucleotide sequence ID" value="NZ_JAENII010000002.1"/>
</dbReference>
<evidence type="ECO:0000256" key="7">
    <source>
        <dbReference type="ARBA" id="ARBA00032903"/>
    </source>
</evidence>
<organism evidence="9 10">
    <name type="scientific">Haloferula rosea</name>
    <dbReference type="NCBI Taxonomy" id="490093"/>
    <lineage>
        <taxon>Bacteria</taxon>
        <taxon>Pseudomonadati</taxon>
        <taxon>Verrucomicrobiota</taxon>
        <taxon>Verrucomicrobiia</taxon>
        <taxon>Verrucomicrobiales</taxon>
        <taxon>Verrucomicrobiaceae</taxon>
        <taxon>Haloferula</taxon>
    </lineage>
</organism>
<dbReference type="SUPFAM" id="SSF55620">
    <property type="entry name" value="Tetrahydrobiopterin biosynthesis enzymes-like"/>
    <property type="match status" value="1"/>
</dbReference>
<protein>
    <recommendedName>
        <fullName evidence="4">dihydroneopterin aldolase</fullName>
        <ecNumber evidence="4">4.1.2.25</ecNumber>
    </recommendedName>
    <alternativeName>
        <fullName evidence="7">7,8-dihydroneopterin aldolase</fullName>
    </alternativeName>
</protein>
<dbReference type="InterPro" id="IPR006156">
    <property type="entry name" value="Dihydroneopterin_aldolase"/>
</dbReference>
<evidence type="ECO:0000313" key="10">
    <source>
        <dbReference type="Proteomes" id="UP000658278"/>
    </source>
</evidence>
<keyword evidence="10" id="KW-1185">Reference proteome</keyword>
<dbReference type="GO" id="GO:0005737">
    <property type="term" value="C:cytoplasm"/>
    <property type="evidence" value="ECO:0007669"/>
    <property type="project" value="TreeGrafter"/>
</dbReference>
<dbReference type="InterPro" id="IPR006157">
    <property type="entry name" value="FolB_dom"/>
</dbReference>
<evidence type="ECO:0000259" key="8">
    <source>
        <dbReference type="SMART" id="SM00905"/>
    </source>
</evidence>
<dbReference type="PANTHER" id="PTHR42844:SF1">
    <property type="entry name" value="DIHYDRONEOPTERIN ALDOLASE 1-RELATED"/>
    <property type="match status" value="1"/>
</dbReference>
<dbReference type="Pfam" id="PF02152">
    <property type="entry name" value="FolB"/>
    <property type="match status" value="1"/>
</dbReference>
<dbReference type="InterPro" id="IPR043133">
    <property type="entry name" value="GTP-CH-I_C/QueF"/>
</dbReference>
<dbReference type="GO" id="GO:0004150">
    <property type="term" value="F:dihydroneopterin aldolase activity"/>
    <property type="evidence" value="ECO:0007669"/>
    <property type="project" value="UniProtKB-EC"/>
</dbReference>
<proteinExistence type="inferred from homology"/>
<evidence type="ECO:0000256" key="5">
    <source>
        <dbReference type="ARBA" id="ARBA00022909"/>
    </source>
</evidence>
<evidence type="ECO:0000256" key="1">
    <source>
        <dbReference type="ARBA" id="ARBA00001353"/>
    </source>
</evidence>
<evidence type="ECO:0000256" key="2">
    <source>
        <dbReference type="ARBA" id="ARBA00005013"/>
    </source>
</evidence>
<comment type="pathway">
    <text evidence="2">Cofactor biosynthesis; tetrahydrofolate biosynthesis; 2-amino-4-hydroxy-6-hydroxymethyl-7,8-dihydropteridine diphosphate from 7,8-dihydroneopterin triphosphate: step 3/4.</text>
</comment>
<evidence type="ECO:0000256" key="3">
    <source>
        <dbReference type="ARBA" id="ARBA00005708"/>
    </source>
</evidence>